<sequence>MSASRLEFTILGCGSSGGVPRIGNLWGSCDPKEPKNRRLRCSLLVRRISDAGTTTVLVDTGPDLRQQLLAANVADLDAVIYTHAHADHIHGIDDLRAIAISHRRRVPVYMDEATSERAHQAFGYCFVTPPGSNYPPILDEHRIQRKREFQIEGAGGAISVLPVTVNHGDIDSLAFRFNDVCYLPDVKEISQEAARQMTGLSVWILDALRLTPHPSHFSLSDALSWIERLQPKRAILTNMHIDLDYSTLCETLPANVEPAHDGLTFTV</sequence>
<keyword evidence="3" id="KW-1185">Reference proteome</keyword>
<evidence type="ECO:0000313" key="2">
    <source>
        <dbReference type="EMBL" id="MBA5776766.1"/>
    </source>
</evidence>
<dbReference type="SMART" id="SM00849">
    <property type="entry name" value="Lactamase_B"/>
    <property type="match status" value="1"/>
</dbReference>
<dbReference type="PANTHER" id="PTHR42663:SF6">
    <property type="entry name" value="HYDROLASE C777.06C-RELATED"/>
    <property type="match status" value="1"/>
</dbReference>
<evidence type="ECO:0000259" key="1">
    <source>
        <dbReference type="SMART" id="SM00849"/>
    </source>
</evidence>
<dbReference type="InterPro" id="IPR036866">
    <property type="entry name" value="RibonucZ/Hydroxyglut_hydro"/>
</dbReference>
<dbReference type="AlphaFoldDB" id="A0A839AC88"/>
<dbReference type="InterPro" id="IPR001279">
    <property type="entry name" value="Metallo-B-lactamas"/>
</dbReference>
<dbReference type="GO" id="GO:0016787">
    <property type="term" value="F:hydrolase activity"/>
    <property type="evidence" value="ECO:0007669"/>
    <property type="project" value="UniProtKB-KW"/>
</dbReference>
<name>A0A839AC88_9HYPH</name>
<comment type="caution">
    <text evidence="2">The sequence shown here is derived from an EMBL/GenBank/DDBJ whole genome shotgun (WGS) entry which is preliminary data.</text>
</comment>
<dbReference type="RefSeq" id="WP_182163445.1">
    <property type="nucleotide sequence ID" value="NZ_JACFXV010000043.1"/>
</dbReference>
<dbReference type="Gene3D" id="3.60.15.10">
    <property type="entry name" value="Ribonuclease Z/Hydroxyacylglutathione hydrolase-like"/>
    <property type="match status" value="1"/>
</dbReference>
<dbReference type="EMBL" id="JACFXV010000043">
    <property type="protein sequence ID" value="MBA5776766.1"/>
    <property type="molecule type" value="Genomic_DNA"/>
</dbReference>
<reference evidence="2 3" key="1">
    <citation type="submission" date="2020-07" db="EMBL/GenBank/DDBJ databases">
        <title>Stappia sp., F7233, whole genome shotgun sequencing project.</title>
        <authorList>
            <person name="Jiang S."/>
            <person name="Liu Z.W."/>
            <person name="Du Z.J."/>
        </authorList>
    </citation>
    <scope>NUCLEOTIDE SEQUENCE [LARGE SCALE GENOMIC DNA]</scope>
    <source>
        <strain evidence="2 3">F7233</strain>
    </source>
</reference>
<dbReference type="Proteomes" id="UP000541109">
    <property type="component" value="Unassembled WGS sequence"/>
</dbReference>
<accession>A0A839AC88</accession>
<dbReference type="Pfam" id="PF12706">
    <property type="entry name" value="Lactamase_B_2"/>
    <property type="match status" value="1"/>
</dbReference>
<dbReference type="SUPFAM" id="SSF56281">
    <property type="entry name" value="Metallo-hydrolase/oxidoreductase"/>
    <property type="match status" value="1"/>
</dbReference>
<protein>
    <submittedName>
        <fullName evidence="2">MBL fold metallo-hydrolase</fullName>
    </submittedName>
</protein>
<dbReference type="PANTHER" id="PTHR42663">
    <property type="entry name" value="HYDROLASE C777.06C-RELATED-RELATED"/>
    <property type="match status" value="1"/>
</dbReference>
<evidence type="ECO:0000313" key="3">
    <source>
        <dbReference type="Proteomes" id="UP000541109"/>
    </source>
</evidence>
<dbReference type="CDD" id="cd16279">
    <property type="entry name" value="metallo-hydrolase-like_MBL-fold"/>
    <property type="match status" value="1"/>
</dbReference>
<proteinExistence type="predicted"/>
<keyword evidence="2" id="KW-0378">Hydrolase</keyword>
<gene>
    <name evidence="2" type="ORF">H2509_06450</name>
</gene>
<organism evidence="2 3">
    <name type="scientific">Stappia albiluteola</name>
    <dbReference type="NCBI Taxonomy" id="2758565"/>
    <lineage>
        <taxon>Bacteria</taxon>
        <taxon>Pseudomonadati</taxon>
        <taxon>Pseudomonadota</taxon>
        <taxon>Alphaproteobacteria</taxon>
        <taxon>Hyphomicrobiales</taxon>
        <taxon>Stappiaceae</taxon>
        <taxon>Stappia</taxon>
    </lineage>
</organism>
<feature type="domain" description="Metallo-beta-lactamase" evidence="1">
    <location>
        <begin position="39"/>
        <end position="240"/>
    </location>
</feature>